<dbReference type="RefSeq" id="WP_170916738.1">
    <property type="nucleotide sequence ID" value="NZ_FUZA01000012.1"/>
</dbReference>
<evidence type="ECO:0000259" key="1">
    <source>
        <dbReference type="Pfam" id="PF00535"/>
    </source>
</evidence>
<evidence type="ECO:0000313" key="3">
    <source>
        <dbReference type="Proteomes" id="UP000190897"/>
    </source>
</evidence>
<protein>
    <submittedName>
        <fullName evidence="2">Glycosyltransferase, GT2 family</fullName>
    </submittedName>
</protein>
<dbReference type="PANTHER" id="PTHR22916">
    <property type="entry name" value="GLYCOSYLTRANSFERASE"/>
    <property type="match status" value="1"/>
</dbReference>
<feature type="domain" description="Glycosyltransferase 2-like" evidence="1">
    <location>
        <begin position="7"/>
        <end position="111"/>
    </location>
</feature>
<sequence length="315" mass="36331">MNPSLAIIIPAYKQEFLKETLDSIAAQTCGRFTLYIGDDASPENLYAVISEYEPKIDIVYKRFENNLGAHDLIAHWQRCLDLAKNEEWVWLFSDDDVMGPECVERFYQVLLGSPDCDLLHFGTNIIDQHGGIIKECAPFSQRLSVENFFSERTKFKINSSVVEYIFRKSHFQDCGGFQKYDLAWCADDATWIKLGASRGILTIPDSKVKWRYSGVNISSNITNKSIVFRKVSSSIKHIKWVSSFFRENNIHDKTSSFQKVKWILSVVVLTPSFSLPEKYKLLFQITKDLGYMKVRPVAMAYLLYWQLKKLAPESK</sequence>
<dbReference type="CDD" id="cd00761">
    <property type="entry name" value="Glyco_tranf_GTA_type"/>
    <property type="match status" value="1"/>
</dbReference>
<proteinExistence type="predicted"/>
<dbReference type="Pfam" id="PF00535">
    <property type="entry name" value="Glycos_transf_2"/>
    <property type="match status" value="1"/>
</dbReference>
<keyword evidence="3" id="KW-1185">Reference proteome</keyword>
<evidence type="ECO:0000313" key="2">
    <source>
        <dbReference type="EMBL" id="SKC18972.1"/>
    </source>
</evidence>
<dbReference type="SUPFAM" id="SSF53448">
    <property type="entry name" value="Nucleotide-diphospho-sugar transferases"/>
    <property type="match status" value="1"/>
</dbReference>
<dbReference type="AlphaFoldDB" id="A0A1T5HE78"/>
<dbReference type="InterPro" id="IPR029044">
    <property type="entry name" value="Nucleotide-diphossugar_trans"/>
</dbReference>
<keyword evidence="2" id="KW-0808">Transferase</keyword>
<dbReference type="Proteomes" id="UP000190897">
    <property type="component" value="Unassembled WGS sequence"/>
</dbReference>
<dbReference type="Gene3D" id="3.90.550.10">
    <property type="entry name" value="Spore Coat Polysaccharide Biosynthesis Protein SpsA, Chain A"/>
    <property type="match status" value="1"/>
</dbReference>
<dbReference type="GO" id="GO:0016758">
    <property type="term" value="F:hexosyltransferase activity"/>
    <property type="evidence" value="ECO:0007669"/>
    <property type="project" value="UniProtKB-ARBA"/>
</dbReference>
<gene>
    <name evidence="2" type="ORF">SAMN05660293_05391</name>
</gene>
<name>A0A1T5HE78_9BACT</name>
<dbReference type="EMBL" id="FUZA01000012">
    <property type="protein sequence ID" value="SKC18972.1"/>
    <property type="molecule type" value="Genomic_DNA"/>
</dbReference>
<dbReference type="InterPro" id="IPR001173">
    <property type="entry name" value="Glyco_trans_2-like"/>
</dbReference>
<dbReference type="STRING" id="651661.SAMN05660293_05391"/>
<reference evidence="3" key="1">
    <citation type="submission" date="2017-02" db="EMBL/GenBank/DDBJ databases">
        <authorList>
            <person name="Varghese N."/>
            <person name="Submissions S."/>
        </authorList>
    </citation>
    <scope>NUCLEOTIDE SEQUENCE [LARGE SCALE GENOMIC DNA]</scope>
    <source>
        <strain evidence="3">DSM 22270</strain>
    </source>
</reference>
<organism evidence="2 3">
    <name type="scientific">Dyadobacter psychrophilus</name>
    <dbReference type="NCBI Taxonomy" id="651661"/>
    <lineage>
        <taxon>Bacteria</taxon>
        <taxon>Pseudomonadati</taxon>
        <taxon>Bacteroidota</taxon>
        <taxon>Cytophagia</taxon>
        <taxon>Cytophagales</taxon>
        <taxon>Spirosomataceae</taxon>
        <taxon>Dyadobacter</taxon>
    </lineage>
</organism>
<accession>A0A1T5HE78</accession>
<dbReference type="PANTHER" id="PTHR22916:SF3">
    <property type="entry name" value="UDP-GLCNAC:BETAGAL BETA-1,3-N-ACETYLGLUCOSAMINYLTRANSFERASE-LIKE PROTEIN 1"/>
    <property type="match status" value="1"/>
</dbReference>